<evidence type="ECO:0000313" key="3">
    <source>
        <dbReference type="EMBL" id="ORY75802.1"/>
    </source>
</evidence>
<dbReference type="PANTHER" id="PTHR28288:SF2">
    <property type="entry name" value="PROTEASE B INHIBITOR 2"/>
    <property type="match status" value="1"/>
</dbReference>
<dbReference type="AlphaFoldDB" id="A0A1Y2EW24"/>
<protein>
    <recommendedName>
        <fullName evidence="2">Inhibitor I9 domain-containing protein</fullName>
    </recommendedName>
</protein>
<dbReference type="GO" id="GO:0042144">
    <property type="term" value="P:vacuole fusion, non-autophagic"/>
    <property type="evidence" value="ECO:0007669"/>
    <property type="project" value="TreeGrafter"/>
</dbReference>
<accession>A0A1Y2EW24</accession>
<dbReference type="EMBL" id="MCFI01000025">
    <property type="protein sequence ID" value="ORY75802.1"/>
    <property type="molecule type" value="Genomic_DNA"/>
</dbReference>
<feature type="domain" description="Inhibitor I9" evidence="2">
    <location>
        <begin position="4"/>
        <end position="71"/>
    </location>
</feature>
<comment type="similarity">
    <text evidence="1">Belongs to the protease inhibitor I9 family.</text>
</comment>
<dbReference type="OrthoDB" id="5518345at2759"/>
<dbReference type="GO" id="GO:0004866">
    <property type="term" value="F:endopeptidase inhibitor activity"/>
    <property type="evidence" value="ECO:0007669"/>
    <property type="project" value="TreeGrafter"/>
</dbReference>
<dbReference type="PANTHER" id="PTHR28288">
    <property type="entry name" value="PROTEASE B INHIBITOR 2"/>
    <property type="match status" value="1"/>
</dbReference>
<evidence type="ECO:0000256" key="1">
    <source>
        <dbReference type="ARBA" id="ARBA00038069"/>
    </source>
</evidence>
<dbReference type="RefSeq" id="XP_040722450.1">
    <property type="nucleotide sequence ID" value="XM_040871630.1"/>
</dbReference>
<proteinExistence type="inferred from homology"/>
<dbReference type="SUPFAM" id="SSF54897">
    <property type="entry name" value="Protease propeptides/inhibitors"/>
    <property type="match status" value="1"/>
</dbReference>
<dbReference type="STRING" id="56484.A0A1Y2EW24"/>
<organism evidence="3 4">
    <name type="scientific">Protomyces lactucae-debilis</name>
    <dbReference type="NCBI Taxonomy" id="2754530"/>
    <lineage>
        <taxon>Eukaryota</taxon>
        <taxon>Fungi</taxon>
        <taxon>Dikarya</taxon>
        <taxon>Ascomycota</taxon>
        <taxon>Taphrinomycotina</taxon>
        <taxon>Taphrinomycetes</taxon>
        <taxon>Taphrinales</taxon>
        <taxon>Protomycetaceae</taxon>
        <taxon>Protomyces</taxon>
    </lineage>
</organism>
<evidence type="ECO:0000259" key="2">
    <source>
        <dbReference type="Pfam" id="PF05922"/>
    </source>
</evidence>
<dbReference type="Proteomes" id="UP000193685">
    <property type="component" value="Unassembled WGS sequence"/>
</dbReference>
<comment type="caution">
    <text evidence="3">The sequence shown here is derived from an EMBL/GenBank/DDBJ whole genome shotgun (WGS) entry which is preliminary data.</text>
</comment>
<dbReference type="GeneID" id="63788229"/>
<dbReference type="InterPro" id="IPR010259">
    <property type="entry name" value="S8pro/Inhibitor_I9"/>
</dbReference>
<dbReference type="Pfam" id="PF05922">
    <property type="entry name" value="Inhibitor_I9"/>
    <property type="match status" value="1"/>
</dbReference>
<gene>
    <name evidence="3" type="ORF">BCR37DRAFT_395479</name>
</gene>
<dbReference type="OMA" id="MYFNVTM"/>
<dbReference type="InterPro" id="IPR037045">
    <property type="entry name" value="S8pro/Inhibitor_I9_sf"/>
</dbReference>
<dbReference type="Gene3D" id="3.30.70.80">
    <property type="entry name" value="Peptidase S8 propeptide/proteinase inhibitor I9"/>
    <property type="match status" value="1"/>
</dbReference>
<dbReference type="FunFam" id="3.30.70.80:FF:000005">
    <property type="entry name" value="Proteinase inhibitor I2B"/>
    <property type="match status" value="1"/>
</dbReference>
<reference evidence="3 4" key="1">
    <citation type="submission" date="2016-07" db="EMBL/GenBank/DDBJ databases">
        <title>Pervasive Adenine N6-methylation of Active Genes in Fungi.</title>
        <authorList>
            <consortium name="DOE Joint Genome Institute"/>
            <person name="Mondo S.J."/>
            <person name="Dannebaum R.O."/>
            <person name="Kuo R.C."/>
            <person name="Labutti K."/>
            <person name="Haridas S."/>
            <person name="Kuo A."/>
            <person name="Salamov A."/>
            <person name="Ahrendt S.R."/>
            <person name="Lipzen A."/>
            <person name="Sullivan W."/>
            <person name="Andreopoulos W.B."/>
            <person name="Clum A."/>
            <person name="Lindquist E."/>
            <person name="Daum C."/>
            <person name="Ramamoorthy G.K."/>
            <person name="Gryganskyi A."/>
            <person name="Culley D."/>
            <person name="Magnuson J.K."/>
            <person name="James T.Y."/>
            <person name="O'Malley M.A."/>
            <person name="Stajich J.E."/>
            <person name="Spatafora J.W."/>
            <person name="Visel A."/>
            <person name="Grigoriev I.V."/>
        </authorList>
    </citation>
    <scope>NUCLEOTIDE SEQUENCE [LARGE SCALE GENOMIC DNA]</scope>
    <source>
        <strain evidence="3 4">12-1054</strain>
    </source>
</reference>
<name>A0A1Y2EW24_PROLT</name>
<keyword evidence="4" id="KW-1185">Reference proteome</keyword>
<dbReference type="InterPro" id="IPR052471">
    <property type="entry name" value="PBI_I9"/>
</dbReference>
<sequence>MPAFIVNLKDDASDAQVADAKKLIEKQGGTIKDTFTLIKGFSAEFPKDHVGTLEAHEAVTSVEADGEMKTQ</sequence>
<evidence type="ECO:0000313" key="4">
    <source>
        <dbReference type="Proteomes" id="UP000193685"/>
    </source>
</evidence>